<dbReference type="PANTHER" id="PTHR30126:SF84">
    <property type="entry name" value="HTH-TYPE TRANSCRIPTIONAL REGULATOR PTXR"/>
    <property type="match status" value="1"/>
</dbReference>
<dbReference type="InterPro" id="IPR000847">
    <property type="entry name" value="LysR_HTH_N"/>
</dbReference>
<dbReference type="Proteomes" id="UP001597277">
    <property type="component" value="Unassembled WGS sequence"/>
</dbReference>
<comment type="similarity">
    <text evidence="1">Belongs to the LysR transcriptional regulatory family.</text>
</comment>
<dbReference type="PROSITE" id="PS50931">
    <property type="entry name" value="HTH_LYSR"/>
    <property type="match status" value="1"/>
</dbReference>
<protein>
    <submittedName>
        <fullName evidence="5">LysR family transcriptional regulator</fullName>
    </submittedName>
</protein>
<evidence type="ECO:0000256" key="1">
    <source>
        <dbReference type="ARBA" id="ARBA00009437"/>
    </source>
</evidence>
<evidence type="ECO:0000259" key="4">
    <source>
        <dbReference type="PROSITE" id="PS50931"/>
    </source>
</evidence>
<dbReference type="EMBL" id="JBHUEE010000025">
    <property type="protein sequence ID" value="MFD1719910.1"/>
    <property type="molecule type" value="Genomic_DNA"/>
</dbReference>
<evidence type="ECO:0000313" key="5">
    <source>
        <dbReference type="EMBL" id="MFD1719910.1"/>
    </source>
</evidence>
<sequence length="64" mass="6834">MFVEIADAGGVNSAARRLGLAKSIVSRRLLRLEDELGAQLVARTTRGVVLTEAGAHFRDEAAKV</sequence>
<keyword evidence="3" id="KW-0804">Transcription</keyword>
<feature type="domain" description="HTH lysR-type" evidence="4">
    <location>
        <begin position="1"/>
        <end position="51"/>
    </location>
</feature>
<keyword evidence="2" id="KW-0805">Transcription regulation</keyword>
<dbReference type="Pfam" id="PF00126">
    <property type="entry name" value="HTH_1"/>
    <property type="match status" value="1"/>
</dbReference>
<dbReference type="RefSeq" id="WP_388011147.1">
    <property type="nucleotide sequence ID" value="NZ_JBHUEE010000025.1"/>
</dbReference>
<evidence type="ECO:0000256" key="3">
    <source>
        <dbReference type="ARBA" id="ARBA00023163"/>
    </source>
</evidence>
<dbReference type="InterPro" id="IPR036390">
    <property type="entry name" value="WH_DNA-bd_sf"/>
</dbReference>
<reference evidence="6" key="1">
    <citation type="journal article" date="2019" name="Int. J. Syst. Evol. Microbiol.">
        <title>The Global Catalogue of Microorganisms (GCM) 10K type strain sequencing project: providing services to taxonomists for standard genome sequencing and annotation.</title>
        <authorList>
            <consortium name="The Broad Institute Genomics Platform"/>
            <consortium name="The Broad Institute Genome Sequencing Center for Infectious Disease"/>
            <person name="Wu L."/>
            <person name="Ma J."/>
        </authorList>
    </citation>
    <scope>NUCLEOTIDE SEQUENCE [LARGE SCALE GENOMIC DNA]</scope>
    <source>
        <strain evidence="6">JCM 17130</strain>
    </source>
</reference>
<dbReference type="PANTHER" id="PTHR30126">
    <property type="entry name" value="HTH-TYPE TRANSCRIPTIONAL REGULATOR"/>
    <property type="match status" value="1"/>
</dbReference>
<dbReference type="InterPro" id="IPR036388">
    <property type="entry name" value="WH-like_DNA-bd_sf"/>
</dbReference>
<proteinExistence type="inferred from homology"/>
<dbReference type="Gene3D" id="1.10.10.10">
    <property type="entry name" value="Winged helix-like DNA-binding domain superfamily/Winged helix DNA-binding domain"/>
    <property type="match status" value="1"/>
</dbReference>
<evidence type="ECO:0000256" key="2">
    <source>
        <dbReference type="ARBA" id="ARBA00023015"/>
    </source>
</evidence>
<dbReference type="PRINTS" id="PR00039">
    <property type="entry name" value="HTHLYSR"/>
</dbReference>
<name>A0ABW4L8Y6_9MICO</name>
<gene>
    <name evidence="5" type="ORF">ACFSE6_18905</name>
</gene>
<feature type="non-terminal residue" evidence="5">
    <location>
        <position position="64"/>
    </location>
</feature>
<keyword evidence="6" id="KW-1185">Reference proteome</keyword>
<comment type="caution">
    <text evidence="5">The sequence shown here is derived from an EMBL/GenBank/DDBJ whole genome shotgun (WGS) entry which is preliminary data.</text>
</comment>
<accession>A0ABW4L8Y6</accession>
<evidence type="ECO:0000313" key="6">
    <source>
        <dbReference type="Proteomes" id="UP001597277"/>
    </source>
</evidence>
<organism evidence="5 6">
    <name type="scientific">Georgenia deserti</name>
    <dbReference type="NCBI Taxonomy" id="2093781"/>
    <lineage>
        <taxon>Bacteria</taxon>
        <taxon>Bacillati</taxon>
        <taxon>Actinomycetota</taxon>
        <taxon>Actinomycetes</taxon>
        <taxon>Micrococcales</taxon>
        <taxon>Bogoriellaceae</taxon>
        <taxon>Georgenia</taxon>
    </lineage>
</organism>
<dbReference type="SUPFAM" id="SSF46785">
    <property type="entry name" value="Winged helix' DNA-binding domain"/>
    <property type="match status" value="1"/>
</dbReference>